<comment type="caution">
    <text evidence="1">The sequence shown here is derived from an EMBL/GenBank/DDBJ whole genome shotgun (WGS) entry which is preliminary data.</text>
</comment>
<evidence type="ECO:0000313" key="2">
    <source>
        <dbReference type="Proteomes" id="UP000775213"/>
    </source>
</evidence>
<proteinExistence type="predicted"/>
<sequence>MEIKRLFDDVSLMVEVGSCQLFITNNHSCTTRAHPLITIPTSLILSLYPFGIQSSHSFLTTQTNGSLDSSIPSAISLSCSIENRLPLPKHMYTTEPVGLLSIHFKHLLTKARYSPPLVDLLVTSLLH</sequence>
<keyword evidence="2" id="KW-1185">Reference proteome</keyword>
<name>A0AAV7H5F0_DENCH</name>
<dbReference type="Proteomes" id="UP000775213">
    <property type="component" value="Unassembled WGS sequence"/>
</dbReference>
<protein>
    <submittedName>
        <fullName evidence="1">Uncharacterized protein</fullName>
    </submittedName>
</protein>
<organism evidence="1 2">
    <name type="scientific">Dendrobium chrysotoxum</name>
    <name type="common">Orchid</name>
    <dbReference type="NCBI Taxonomy" id="161865"/>
    <lineage>
        <taxon>Eukaryota</taxon>
        <taxon>Viridiplantae</taxon>
        <taxon>Streptophyta</taxon>
        <taxon>Embryophyta</taxon>
        <taxon>Tracheophyta</taxon>
        <taxon>Spermatophyta</taxon>
        <taxon>Magnoliopsida</taxon>
        <taxon>Liliopsida</taxon>
        <taxon>Asparagales</taxon>
        <taxon>Orchidaceae</taxon>
        <taxon>Epidendroideae</taxon>
        <taxon>Malaxideae</taxon>
        <taxon>Dendrobiinae</taxon>
        <taxon>Dendrobium</taxon>
    </lineage>
</organism>
<reference evidence="1 2" key="1">
    <citation type="journal article" date="2021" name="Hortic Res">
        <title>Chromosome-scale assembly of the Dendrobium chrysotoxum genome enhances the understanding of orchid evolution.</title>
        <authorList>
            <person name="Zhang Y."/>
            <person name="Zhang G.Q."/>
            <person name="Zhang D."/>
            <person name="Liu X.D."/>
            <person name="Xu X.Y."/>
            <person name="Sun W.H."/>
            <person name="Yu X."/>
            <person name="Zhu X."/>
            <person name="Wang Z.W."/>
            <person name="Zhao X."/>
            <person name="Zhong W.Y."/>
            <person name="Chen H."/>
            <person name="Yin W.L."/>
            <person name="Huang T."/>
            <person name="Niu S.C."/>
            <person name="Liu Z.J."/>
        </authorList>
    </citation>
    <scope>NUCLEOTIDE SEQUENCE [LARGE SCALE GENOMIC DNA]</scope>
    <source>
        <strain evidence="1">Lindl</strain>
    </source>
</reference>
<dbReference type="EMBL" id="JAGFBR010000007">
    <property type="protein sequence ID" value="KAH0464142.1"/>
    <property type="molecule type" value="Genomic_DNA"/>
</dbReference>
<dbReference type="AlphaFoldDB" id="A0AAV7H5F0"/>
<gene>
    <name evidence="1" type="ORF">IEQ34_006928</name>
</gene>
<accession>A0AAV7H5F0</accession>
<evidence type="ECO:0000313" key="1">
    <source>
        <dbReference type="EMBL" id="KAH0464142.1"/>
    </source>
</evidence>